<comment type="caution">
    <text evidence="1">The sequence shown here is derived from an EMBL/GenBank/DDBJ whole genome shotgun (WGS) entry which is preliminary data.</text>
</comment>
<dbReference type="AlphaFoldDB" id="A0A8T0T7X3"/>
<evidence type="ECO:0000313" key="2">
    <source>
        <dbReference type="Proteomes" id="UP000823388"/>
    </source>
</evidence>
<dbReference type="Proteomes" id="UP000823388">
    <property type="component" value="Chromosome 4N"/>
</dbReference>
<name>A0A8T0T7X3_PANVG</name>
<protein>
    <submittedName>
        <fullName evidence="1">Uncharacterized protein</fullName>
    </submittedName>
</protein>
<accession>A0A8T0T7X3</accession>
<gene>
    <name evidence="1" type="ORF">PVAP13_4NG072319</name>
</gene>
<organism evidence="1 2">
    <name type="scientific">Panicum virgatum</name>
    <name type="common">Blackwell switchgrass</name>
    <dbReference type="NCBI Taxonomy" id="38727"/>
    <lineage>
        <taxon>Eukaryota</taxon>
        <taxon>Viridiplantae</taxon>
        <taxon>Streptophyta</taxon>
        <taxon>Embryophyta</taxon>
        <taxon>Tracheophyta</taxon>
        <taxon>Spermatophyta</taxon>
        <taxon>Magnoliopsida</taxon>
        <taxon>Liliopsida</taxon>
        <taxon>Poales</taxon>
        <taxon>Poaceae</taxon>
        <taxon>PACMAD clade</taxon>
        <taxon>Panicoideae</taxon>
        <taxon>Panicodae</taxon>
        <taxon>Paniceae</taxon>
        <taxon>Panicinae</taxon>
        <taxon>Panicum</taxon>
        <taxon>Panicum sect. Hiantes</taxon>
    </lineage>
</organism>
<keyword evidence="2" id="KW-1185">Reference proteome</keyword>
<reference evidence="1" key="1">
    <citation type="submission" date="2020-05" db="EMBL/GenBank/DDBJ databases">
        <title>WGS assembly of Panicum virgatum.</title>
        <authorList>
            <person name="Lovell J.T."/>
            <person name="Jenkins J."/>
            <person name="Shu S."/>
            <person name="Juenger T.E."/>
            <person name="Schmutz J."/>
        </authorList>
    </citation>
    <scope>NUCLEOTIDE SEQUENCE</scope>
    <source>
        <strain evidence="1">AP13</strain>
    </source>
</reference>
<dbReference type="EMBL" id="CM029044">
    <property type="protein sequence ID" value="KAG2605433.1"/>
    <property type="molecule type" value="Genomic_DNA"/>
</dbReference>
<proteinExistence type="predicted"/>
<evidence type="ECO:0000313" key="1">
    <source>
        <dbReference type="EMBL" id="KAG2605433.1"/>
    </source>
</evidence>
<sequence length="67" mass="7557">MSTPNFKRHTISFAKTKLHTCRISKDGKLPIEAAASRGWMVCVKILLPVTNSLEKFTNLSIPQMLKQ</sequence>